<reference evidence="3 4" key="1">
    <citation type="submission" date="2019-02" db="EMBL/GenBank/DDBJ databases">
        <authorList>
            <person name="Lehtovirta-Morley E L."/>
        </authorList>
    </citation>
    <scope>NUCLEOTIDE SEQUENCE [LARGE SCALE GENOMIC DNA]</scope>
    <source>
        <strain evidence="3">NFRAN1</strain>
    </source>
</reference>
<feature type="region of interest" description="Disordered" evidence="1">
    <location>
        <begin position="67"/>
        <end position="102"/>
    </location>
</feature>
<dbReference type="PANTHER" id="PTHR43433">
    <property type="entry name" value="HYDROLASE, ALPHA/BETA FOLD FAMILY PROTEIN"/>
    <property type="match status" value="1"/>
</dbReference>
<dbReference type="AlphaFoldDB" id="A0A484ICX2"/>
<evidence type="ECO:0000259" key="2">
    <source>
        <dbReference type="Pfam" id="PF00561"/>
    </source>
</evidence>
<organism evidence="3 4">
    <name type="scientific">Candidatus Nitrosocosmicus franklandianus</name>
    <dbReference type="NCBI Taxonomy" id="1798806"/>
    <lineage>
        <taxon>Archaea</taxon>
        <taxon>Nitrososphaerota</taxon>
        <taxon>Nitrososphaeria</taxon>
        <taxon>Nitrososphaerales</taxon>
        <taxon>Nitrososphaeraceae</taxon>
        <taxon>Candidatus Nitrosocosmicus</taxon>
    </lineage>
</organism>
<dbReference type="InterPro" id="IPR000073">
    <property type="entry name" value="AB_hydrolase_1"/>
</dbReference>
<proteinExistence type="predicted"/>
<feature type="domain" description="AB hydrolase-1" evidence="2">
    <location>
        <begin position="132"/>
        <end position="352"/>
    </location>
</feature>
<feature type="compositionally biased region" description="Polar residues" evidence="1">
    <location>
        <begin position="86"/>
        <end position="99"/>
    </location>
</feature>
<dbReference type="Proteomes" id="UP000294299">
    <property type="component" value="Chromosome NFRAN"/>
</dbReference>
<name>A0A484ICX2_9ARCH</name>
<dbReference type="KEGG" id="nfn:NFRAN_1563"/>
<dbReference type="PROSITE" id="PS51257">
    <property type="entry name" value="PROKAR_LIPOPROTEIN"/>
    <property type="match status" value="1"/>
</dbReference>
<keyword evidence="3" id="KW-0378">Hydrolase</keyword>
<evidence type="ECO:0000313" key="3">
    <source>
        <dbReference type="EMBL" id="VFJ13885.1"/>
    </source>
</evidence>
<sequence>MRISQVATFVLIISIISSCTVSSLFVSKTNVVYATTSSLDKSIQQTQDELQSAINKEVQQTITETINNINNNNSNPDIITDKTNDSKTQNNTSLSASSQVKDDTITDDNVSSQKIRVGDIDIAYKMFGTGDPILLIPGFSMTMEMWGEILNDLSKNHTVIIFDNRGIGETTAGNRTFLMDQFVNDTVGLIDALKIEKPIDVLGLSLGGMIAQELALSNPEKIKHLVLIASSCGGEESLPPQLSPKDLQSMQTGTANESLFLHALFPDEWIRENSDVINRTFALPQVSQENLLKYGEALSKWPGSCNSISNIDKPVLVMTGTEDITSPPVNSLKIAEKIPSSWLIQIKGGGHGVMQQYPETVYDIIETFLSIT</sequence>
<dbReference type="PANTHER" id="PTHR43433:SF5">
    <property type="entry name" value="AB HYDROLASE-1 DOMAIN-CONTAINING PROTEIN"/>
    <property type="match status" value="1"/>
</dbReference>
<dbReference type="GO" id="GO:0016787">
    <property type="term" value="F:hydrolase activity"/>
    <property type="evidence" value="ECO:0007669"/>
    <property type="project" value="UniProtKB-KW"/>
</dbReference>
<dbReference type="Pfam" id="PF00561">
    <property type="entry name" value="Abhydrolase_1"/>
    <property type="match status" value="1"/>
</dbReference>
<dbReference type="GeneID" id="39420903"/>
<dbReference type="InterPro" id="IPR029058">
    <property type="entry name" value="AB_hydrolase_fold"/>
</dbReference>
<protein>
    <submittedName>
        <fullName evidence="3">Alpha beta hydrolase</fullName>
    </submittedName>
</protein>
<dbReference type="Gene3D" id="3.40.50.1820">
    <property type="entry name" value="alpha/beta hydrolase"/>
    <property type="match status" value="1"/>
</dbReference>
<feature type="compositionally biased region" description="Low complexity" evidence="1">
    <location>
        <begin position="67"/>
        <end position="78"/>
    </location>
</feature>
<dbReference type="EMBL" id="LR216287">
    <property type="protein sequence ID" value="VFJ13885.1"/>
    <property type="molecule type" value="Genomic_DNA"/>
</dbReference>
<dbReference type="InterPro" id="IPR050471">
    <property type="entry name" value="AB_hydrolase"/>
</dbReference>
<dbReference type="PRINTS" id="PR00111">
    <property type="entry name" value="ABHYDROLASE"/>
</dbReference>
<evidence type="ECO:0000313" key="4">
    <source>
        <dbReference type="Proteomes" id="UP000294299"/>
    </source>
</evidence>
<gene>
    <name evidence="3" type="ORF">NFRAN_1563</name>
</gene>
<dbReference type="SUPFAM" id="SSF53474">
    <property type="entry name" value="alpha/beta-Hydrolases"/>
    <property type="match status" value="1"/>
</dbReference>
<dbReference type="RefSeq" id="WP_134483952.1">
    <property type="nucleotide sequence ID" value="NZ_LR216287.1"/>
</dbReference>
<evidence type="ECO:0000256" key="1">
    <source>
        <dbReference type="SAM" id="MobiDB-lite"/>
    </source>
</evidence>
<accession>A0A484ICX2</accession>
<dbReference type="OrthoDB" id="7531at2157"/>
<keyword evidence="4" id="KW-1185">Reference proteome</keyword>